<evidence type="ECO:0000256" key="6">
    <source>
        <dbReference type="ARBA" id="ARBA00023136"/>
    </source>
</evidence>
<dbReference type="Pfam" id="PF02133">
    <property type="entry name" value="Transp_cyt_pur"/>
    <property type="match status" value="1"/>
</dbReference>
<dbReference type="PATRIC" id="fig|1120928.5.peg.177"/>
<feature type="transmembrane region" description="Helical" evidence="8">
    <location>
        <begin position="304"/>
        <end position="323"/>
    </location>
</feature>
<comment type="caution">
    <text evidence="9">The sequence shown here is derived from an EMBL/GenBank/DDBJ whole genome shotgun (WGS) entry which is preliminary data.</text>
</comment>
<evidence type="ECO:0000256" key="3">
    <source>
        <dbReference type="ARBA" id="ARBA00022448"/>
    </source>
</evidence>
<dbReference type="InterPro" id="IPR001248">
    <property type="entry name" value="Pur-cyt_permease"/>
</dbReference>
<feature type="transmembrane region" description="Helical" evidence="8">
    <location>
        <begin position="168"/>
        <end position="192"/>
    </location>
</feature>
<dbReference type="Gene3D" id="1.10.4160.10">
    <property type="entry name" value="Hydantoin permease"/>
    <property type="match status" value="1"/>
</dbReference>
<feature type="transmembrane region" description="Helical" evidence="8">
    <location>
        <begin position="228"/>
        <end position="247"/>
    </location>
</feature>
<accession>V2USC8</accession>
<name>V2USC8_9GAMM</name>
<feature type="transmembrane region" description="Helical" evidence="8">
    <location>
        <begin position="431"/>
        <end position="451"/>
    </location>
</feature>
<reference evidence="9 10" key="1">
    <citation type="submission" date="2013-10" db="EMBL/GenBank/DDBJ databases">
        <title>The Genome Sequence of Acinetobacter tjernbergiae CIP107465.</title>
        <authorList>
            <consortium name="The Broad Institute Genomics Platform"/>
            <consortium name="The Broad Institute Genome Sequencing Center for Infectious Disease"/>
            <person name="Cerqueira G."/>
            <person name="Feldgarden M."/>
            <person name="Courvalin P."/>
            <person name="Grillot-Courvalin C."/>
            <person name="Clermont D."/>
            <person name="Rocha E."/>
            <person name="Yoon E.-J."/>
            <person name="Nemec A."/>
            <person name="Young S.K."/>
            <person name="Zeng Q."/>
            <person name="Gargeya S."/>
            <person name="Fitzgerald M."/>
            <person name="Abouelleil A."/>
            <person name="Alvarado L."/>
            <person name="Berlin A.M."/>
            <person name="Chapman S.B."/>
            <person name="Gainer-Dewar J."/>
            <person name="Goldberg J."/>
            <person name="Gnerre S."/>
            <person name="Griggs A."/>
            <person name="Gujja S."/>
            <person name="Hansen M."/>
            <person name="Howarth C."/>
            <person name="Imamovic A."/>
            <person name="Ireland A."/>
            <person name="Larimer J."/>
            <person name="McCowan C."/>
            <person name="Murphy C."/>
            <person name="Pearson M."/>
            <person name="Poon T.W."/>
            <person name="Priest M."/>
            <person name="Roberts A."/>
            <person name="Saif S."/>
            <person name="Shea T."/>
            <person name="Sykes S."/>
            <person name="Wortman J."/>
            <person name="Nusbaum C."/>
            <person name="Birren B."/>
        </authorList>
    </citation>
    <scope>NUCLEOTIDE SEQUENCE [LARGE SCALE GENOMIC DNA]</scope>
    <source>
        <strain evidence="9 10">CIP 107465</strain>
    </source>
</reference>
<comment type="subcellular location">
    <subcellularLocation>
        <location evidence="1">Membrane</location>
        <topology evidence="1">Multi-pass membrane protein</topology>
    </subcellularLocation>
</comment>
<dbReference type="eggNOG" id="COG1457">
    <property type="taxonomic scope" value="Bacteria"/>
</dbReference>
<proteinExistence type="inferred from homology"/>
<feature type="transmembrane region" description="Helical" evidence="8">
    <location>
        <begin position="198"/>
        <end position="216"/>
    </location>
</feature>
<comment type="similarity">
    <text evidence="2 7">Belongs to the purine-cytosine permease (2.A.39) family.</text>
</comment>
<evidence type="ECO:0000256" key="5">
    <source>
        <dbReference type="ARBA" id="ARBA00022989"/>
    </source>
</evidence>
<sequence length="497" mass="54308">MALIRQVVKPKFTLTNIDIGENEVLKREIKDMSQNEKNAFAIESHSIDYVDPSERHGKVRDLFTLWFCTNIAPLAVITGAMSMLTFNLSLMSALVAICCGHFFGAAILALTSAQGPQVGIPQMIQSRAQFGRYGALLVVLFTTLIYLGFFISNIILSGKTLHTVIPAIPVPTATVIGAIAATTIGVVGYHLIHNFNKIGTWLMGGSLLIGLLIMLPQINAEVLAKGSFNLKGWFAMFGLCAVWQISFSPYTSDYSRYLPKSIGIFKPFIFTYLGASFGTIFAMAFGTVAVSIGSGADAMEAVKSGTGVFGSILMILFLCNIIGHNAMNLYGAVLSCITSIQTFAGQWIPSKNIRIVLSIIVLIIATFTALWASRNFISFFLNVIFALLFILVPWVSINLLDFYVINKKSYDIQSIFAQDGGIYGKFNAKALTAYFIGIAIQIPFLTNAFFTGPFANVIQDVDISWVIGLVVSSVVYYVFNLEKIKCNSPELNVKAQH</sequence>
<keyword evidence="3 7" id="KW-0813">Transport</keyword>
<keyword evidence="4 8" id="KW-0812">Transmembrane</keyword>
<evidence type="ECO:0000256" key="8">
    <source>
        <dbReference type="SAM" id="Phobius"/>
    </source>
</evidence>
<gene>
    <name evidence="9" type="ORF">F990_00174</name>
</gene>
<evidence type="ECO:0000313" key="9">
    <source>
        <dbReference type="EMBL" id="ESK57638.1"/>
    </source>
</evidence>
<dbReference type="Proteomes" id="UP000017404">
    <property type="component" value="Unassembled WGS sequence"/>
</dbReference>
<evidence type="ECO:0008006" key="11">
    <source>
        <dbReference type="Google" id="ProtNLM"/>
    </source>
</evidence>
<dbReference type="PANTHER" id="PTHR31806:SF1">
    <property type="entry name" value="PURINE-CYTOSINE PERMEASE FCY2-RELATED"/>
    <property type="match status" value="1"/>
</dbReference>
<protein>
    <recommendedName>
        <fullName evidence="11">NCS1 nucleoside transporter</fullName>
    </recommendedName>
</protein>
<dbReference type="EMBL" id="AYEV01000001">
    <property type="protein sequence ID" value="ESK57638.1"/>
    <property type="molecule type" value="Genomic_DNA"/>
</dbReference>
<dbReference type="PANTHER" id="PTHR31806">
    <property type="entry name" value="PURINE-CYTOSINE PERMEASE FCY2-RELATED"/>
    <property type="match status" value="1"/>
</dbReference>
<keyword evidence="6 7" id="KW-0472">Membrane</keyword>
<feature type="transmembrane region" description="Helical" evidence="8">
    <location>
        <begin position="355"/>
        <end position="373"/>
    </location>
</feature>
<feature type="transmembrane region" description="Helical" evidence="8">
    <location>
        <begin position="463"/>
        <end position="479"/>
    </location>
</feature>
<evidence type="ECO:0000256" key="7">
    <source>
        <dbReference type="PIRNR" id="PIRNR002744"/>
    </source>
</evidence>
<feature type="transmembrane region" description="Helical" evidence="8">
    <location>
        <begin position="379"/>
        <end position="400"/>
    </location>
</feature>
<evidence type="ECO:0000256" key="2">
    <source>
        <dbReference type="ARBA" id="ARBA00008974"/>
    </source>
</evidence>
<dbReference type="AlphaFoldDB" id="V2USC8"/>
<keyword evidence="5 8" id="KW-1133">Transmembrane helix</keyword>
<organism evidence="9 10">
    <name type="scientific">Acinetobacter tjernbergiae DSM 14971 = CIP 107465</name>
    <dbReference type="NCBI Taxonomy" id="1120928"/>
    <lineage>
        <taxon>Bacteria</taxon>
        <taxon>Pseudomonadati</taxon>
        <taxon>Pseudomonadota</taxon>
        <taxon>Gammaproteobacteria</taxon>
        <taxon>Moraxellales</taxon>
        <taxon>Moraxellaceae</taxon>
        <taxon>Acinetobacter</taxon>
    </lineage>
</organism>
<evidence type="ECO:0000256" key="4">
    <source>
        <dbReference type="ARBA" id="ARBA00022692"/>
    </source>
</evidence>
<dbReference type="GO" id="GO:0005886">
    <property type="term" value="C:plasma membrane"/>
    <property type="evidence" value="ECO:0007669"/>
    <property type="project" value="TreeGrafter"/>
</dbReference>
<dbReference type="GO" id="GO:0022857">
    <property type="term" value="F:transmembrane transporter activity"/>
    <property type="evidence" value="ECO:0007669"/>
    <property type="project" value="InterPro"/>
</dbReference>
<feature type="transmembrane region" description="Helical" evidence="8">
    <location>
        <begin position="93"/>
        <end position="113"/>
    </location>
</feature>
<keyword evidence="10" id="KW-1185">Reference proteome</keyword>
<dbReference type="PIRSF" id="PIRSF002744">
    <property type="entry name" value="Pur-cyt_permease"/>
    <property type="match status" value="1"/>
</dbReference>
<feature type="transmembrane region" description="Helical" evidence="8">
    <location>
        <begin position="133"/>
        <end position="156"/>
    </location>
</feature>
<evidence type="ECO:0000313" key="10">
    <source>
        <dbReference type="Proteomes" id="UP000017404"/>
    </source>
</evidence>
<evidence type="ECO:0000256" key="1">
    <source>
        <dbReference type="ARBA" id="ARBA00004141"/>
    </source>
</evidence>
<dbReference type="InterPro" id="IPR026030">
    <property type="entry name" value="Pur-cyt_permease_Fcy2/21/22"/>
</dbReference>
<feature type="transmembrane region" description="Helical" evidence="8">
    <location>
        <begin position="63"/>
        <end position="86"/>
    </location>
</feature>
<feature type="transmembrane region" description="Helical" evidence="8">
    <location>
        <begin position="267"/>
        <end position="292"/>
    </location>
</feature>
<dbReference type="STRING" id="202955.GCA_000759995_03340"/>